<gene>
    <name evidence="2" type="ORF">Ljor_2422</name>
</gene>
<dbReference type="Proteomes" id="UP000055035">
    <property type="component" value="Unassembled WGS sequence"/>
</dbReference>
<dbReference type="STRING" id="456.Ljor_2422"/>
<organism evidence="2 3">
    <name type="scientific">Legionella jordanis</name>
    <dbReference type="NCBI Taxonomy" id="456"/>
    <lineage>
        <taxon>Bacteria</taxon>
        <taxon>Pseudomonadati</taxon>
        <taxon>Pseudomonadota</taxon>
        <taxon>Gammaproteobacteria</taxon>
        <taxon>Legionellales</taxon>
        <taxon>Legionellaceae</taxon>
        <taxon>Legionella</taxon>
    </lineage>
</organism>
<feature type="transmembrane region" description="Helical" evidence="1">
    <location>
        <begin position="110"/>
        <end position="134"/>
    </location>
</feature>
<dbReference type="OrthoDB" id="5653981at2"/>
<sequence length="142" mass="16073">MKQFASLLILASAASFLLAGYYFIEAWHITHHSVQTTGTIVGFVAKTSQNNLSRAQVLHYPVIRFSTQKGQIIEFQSQLGFYPSAPHLNESITVIYHPDHPKHNYANSYFILWLRFSLVLLAAFFFALLATFLYKIEASGNS</sequence>
<keyword evidence="1" id="KW-0812">Transmembrane</keyword>
<reference evidence="2 3" key="1">
    <citation type="submission" date="2015-11" db="EMBL/GenBank/DDBJ databases">
        <title>Genomic analysis of 38 Legionella species identifies large and diverse effector repertoires.</title>
        <authorList>
            <person name="Burstein D."/>
            <person name="Amaro F."/>
            <person name="Zusman T."/>
            <person name="Lifshitz Z."/>
            <person name="Cohen O."/>
            <person name="Gilbert J.A."/>
            <person name="Pupko T."/>
            <person name="Shuman H.A."/>
            <person name="Segal G."/>
        </authorList>
    </citation>
    <scope>NUCLEOTIDE SEQUENCE [LARGE SCALE GENOMIC DNA]</scope>
    <source>
        <strain evidence="2 3">BL-540</strain>
    </source>
</reference>
<proteinExistence type="predicted"/>
<evidence type="ECO:0000313" key="2">
    <source>
        <dbReference type="EMBL" id="KTD18116.1"/>
    </source>
</evidence>
<dbReference type="PATRIC" id="fig|456.5.peg.2607"/>
<accession>A0A0W0VDB4</accession>
<protein>
    <recommendedName>
        <fullName evidence="4">DUF3592 domain-containing protein</fullName>
    </recommendedName>
</protein>
<dbReference type="RefSeq" id="WP_058471803.1">
    <property type="nucleotide sequence ID" value="NZ_CAAAIC010000001.1"/>
</dbReference>
<keyword evidence="3" id="KW-1185">Reference proteome</keyword>
<dbReference type="AlphaFoldDB" id="A0A0W0VDB4"/>
<evidence type="ECO:0000256" key="1">
    <source>
        <dbReference type="SAM" id="Phobius"/>
    </source>
</evidence>
<comment type="caution">
    <text evidence="2">The sequence shown here is derived from an EMBL/GenBank/DDBJ whole genome shotgun (WGS) entry which is preliminary data.</text>
</comment>
<evidence type="ECO:0008006" key="4">
    <source>
        <dbReference type="Google" id="ProtNLM"/>
    </source>
</evidence>
<keyword evidence="1" id="KW-0472">Membrane</keyword>
<evidence type="ECO:0000313" key="3">
    <source>
        <dbReference type="Proteomes" id="UP000055035"/>
    </source>
</evidence>
<dbReference type="EMBL" id="LNYJ01000011">
    <property type="protein sequence ID" value="KTD18116.1"/>
    <property type="molecule type" value="Genomic_DNA"/>
</dbReference>
<name>A0A0W0VDB4_9GAMM</name>
<keyword evidence="1" id="KW-1133">Transmembrane helix</keyword>